<feature type="non-terminal residue" evidence="1">
    <location>
        <position position="1"/>
    </location>
</feature>
<keyword evidence="2" id="KW-1185">Reference proteome</keyword>
<gene>
    <name evidence="1" type="ORF">PFISCL1PPCAC_14636</name>
</gene>
<evidence type="ECO:0000313" key="1">
    <source>
        <dbReference type="EMBL" id="GMT23339.1"/>
    </source>
</evidence>
<dbReference type="EMBL" id="BTSY01000004">
    <property type="protein sequence ID" value="GMT23339.1"/>
    <property type="molecule type" value="Genomic_DNA"/>
</dbReference>
<proteinExistence type="predicted"/>
<dbReference type="Proteomes" id="UP001432322">
    <property type="component" value="Unassembled WGS sequence"/>
</dbReference>
<protein>
    <submittedName>
        <fullName evidence="1">Uncharacterized protein</fullName>
    </submittedName>
</protein>
<accession>A0AAV5VY76</accession>
<sequence>LPQTWPDPLNEALLLLRPSVRFYRSSENQTRHSRPKVLSTSTLNRKCAITRLLSESGRRHQTRWSLWLTCTPSICPALVDCFHSRKSMEEGSERSKRVPISSDSNFPRLINRLSSFEISSDLTCLSLLPHCSCSLKDIH</sequence>
<dbReference type="AlphaFoldDB" id="A0AAV5VY76"/>
<comment type="caution">
    <text evidence="1">The sequence shown here is derived from an EMBL/GenBank/DDBJ whole genome shotgun (WGS) entry which is preliminary data.</text>
</comment>
<organism evidence="1 2">
    <name type="scientific">Pristionchus fissidentatus</name>
    <dbReference type="NCBI Taxonomy" id="1538716"/>
    <lineage>
        <taxon>Eukaryota</taxon>
        <taxon>Metazoa</taxon>
        <taxon>Ecdysozoa</taxon>
        <taxon>Nematoda</taxon>
        <taxon>Chromadorea</taxon>
        <taxon>Rhabditida</taxon>
        <taxon>Rhabditina</taxon>
        <taxon>Diplogasteromorpha</taxon>
        <taxon>Diplogasteroidea</taxon>
        <taxon>Neodiplogasteridae</taxon>
        <taxon>Pristionchus</taxon>
    </lineage>
</organism>
<evidence type="ECO:0000313" key="2">
    <source>
        <dbReference type="Proteomes" id="UP001432322"/>
    </source>
</evidence>
<name>A0AAV5VY76_9BILA</name>
<reference evidence="1" key="1">
    <citation type="submission" date="2023-10" db="EMBL/GenBank/DDBJ databases">
        <title>Genome assembly of Pristionchus species.</title>
        <authorList>
            <person name="Yoshida K."/>
            <person name="Sommer R.J."/>
        </authorList>
    </citation>
    <scope>NUCLEOTIDE SEQUENCE</scope>
    <source>
        <strain evidence="1">RS5133</strain>
    </source>
</reference>